<dbReference type="AlphaFoldDB" id="A0A7W7QMQ7"/>
<name>A0A7W7QMQ7_9ACTN</name>
<accession>A0A7W7QMQ7</accession>
<protein>
    <submittedName>
        <fullName evidence="1">Uncharacterized protein</fullName>
    </submittedName>
</protein>
<evidence type="ECO:0000313" key="2">
    <source>
        <dbReference type="Proteomes" id="UP000552644"/>
    </source>
</evidence>
<proteinExistence type="predicted"/>
<dbReference type="RefSeq" id="WP_184715807.1">
    <property type="nucleotide sequence ID" value="NZ_JACHJP010000003.1"/>
</dbReference>
<organism evidence="1 2">
    <name type="scientific">Streptosporangium saharense</name>
    <dbReference type="NCBI Taxonomy" id="1706840"/>
    <lineage>
        <taxon>Bacteria</taxon>
        <taxon>Bacillati</taxon>
        <taxon>Actinomycetota</taxon>
        <taxon>Actinomycetes</taxon>
        <taxon>Streptosporangiales</taxon>
        <taxon>Streptosporangiaceae</taxon>
        <taxon>Streptosporangium</taxon>
    </lineage>
</organism>
<evidence type="ECO:0000313" key="1">
    <source>
        <dbReference type="EMBL" id="MBB4916432.1"/>
    </source>
</evidence>
<reference evidence="1 2" key="1">
    <citation type="submission" date="2020-08" db="EMBL/GenBank/DDBJ databases">
        <title>Genomic Encyclopedia of Type Strains, Phase III (KMG-III): the genomes of soil and plant-associated and newly described type strains.</title>
        <authorList>
            <person name="Whitman W."/>
        </authorList>
    </citation>
    <scope>NUCLEOTIDE SEQUENCE [LARGE SCALE GENOMIC DNA]</scope>
    <source>
        <strain evidence="1 2">CECT 8840</strain>
    </source>
</reference>
<dbReference type="Proteomes" id="UP000552644">
    <property type="component" value="Unassembled WGS sequence"/>
</dbReference>
<dbReference type="EMBL" id="JACHJP010000003">
    <property type="protein sequence ID" value="MBB4916432.1"/>
    <property type="molecule type" value="Genomic_DNA"/>
</dbReference>
<comment type="caution">
    <text evidence="1">The sequence shown here is derived from an EMBL/GenBank/DDBJ whole genome shotgun (WGS) entry which is preliminary data.</text>
</comment>
<keyword evidence="2" id="KW-1185">Reference proteome</keyword>
<sequence length="55" mass="6265">MGEFTTTIEHRLDQAYKNLQEARSAGDHYLADTFTAEIEDLRRLATDNGVVPVQR</sequence>
<gene>
    <name evidence="1" type="ORF">FHS44_003520</name>
</gene>